<dbReference type="InterPro" id="IPR009057">
    <property type="entry name" value="Homeodomain-like_sf"/>
</dbReference>
<dbReference type="Pfam" id="PF12833">
    <property type="entry name" value="HTH_18"/>
    <property type="match status" value="1"/>
</dbReference>
<evidence type="ECO:0000259" key="4">
    <source>
        <dbReference type="PROSITE" id="PS01124"/>
    </source>
</evidence>
<sequence length="330" mass="36809">MMTGNLHASRFSIFEADVDELREHYANTLKPVQVSPIDRSSTISVEDTHFSLGDFDIWSGLCRSGMEVNFSEPPDAYALYVPIAGAMEMAGRGHQLTSTPGTLLAADLSKATILRLHNERSHIGIAFSRQSVTRQLSELLDAPVTHDIELFAEYDAHSGAGAKLAAMVHLLWNNLISEPAGAISARSTEFFFRTIMVTLLENVPHRYSALLERPVSPAMPRQMKRAIDYMMANIARAVSVEEVARDAGVSTRALQAAFKQFKNTTPLNYLRQLRLEGARKDLLLGHQDSVSISDIARQWGFRHVGRFSILYRETFGEMPTETRRFARAGK</sequence>
<keyword evidence="1" id="KW-0805">Transcription regulation</keyword>
<accession>A0ABY5XQX2</accession>
<name>A0ABY5XQX2_RHISU</name>
<dbReference type="Gene3D" id="1.10.10.60">
    <property type="entry name" value="Homeodomain-like"/>
    <property type="match status" value="1"/>
</dbReference>
<dbReference type="PANTHER" id="PTHR46796:SF12">
    <property type="entry name" value="HTH-TYPE DNA-BINDING TRANSCRIPTIONAL ACTIVATOR EUTR"/>
    <property type="match status" value="1"/>
</dbReference>
<dbReference type="SMART" id="SM00342">
    <property type="entry name" value="HTH_ARAC"/>
    <property type="match status" value="1"/>
</dbReference>
<dbReference type="InterPro" id="IPR018060">
    <property type="entry name" value="HTH_AraC"/>
</dbReference>
<organism evidence="5 6">
    <name type="scientific">Rhizobium sullae</name>
    <name type="common">Rhizobium hedysari</name>
    <dbReference type="NCBI Taxonomy" id="50338"/>
    <lineage>
        <taxon>Bacteria</taxon>
        <taxon>Pseudomonadati</taxon>
        <taxon>Pseudomonadota</taxon>
        <taxon>Alphaproteobacteria</taxon>
        <taxon>Hyphomicrobiales</taxon>
        <taxon>Rhizobiaceae</taxon>
        <taxon>Rhizobium/Agrobacterium group</taxon>
        <taxon>Rhizobium</taxon>
    </lineage>
</organism>
<dbReference type="Pfam" id="PF14525">
    <property type="entry name" value="AraC_binding_2"/>
    <property type="match status" value="1"/>
</dbReference>
<evidence type="ECO:0000313" key="6">
    <source>
        <dbReference type="Proteomes" id="UP001060123"/>
    </source>
</evidence>
<dbReference type="PROSITE" id="PS01124">
    <property type="entry name" value="HTH_ARAC_FAMILY_2"/>
    <property type="match status" value="1"/>
</dbReference>
<keyword evidence="5" id="KW-0614">Plasmid</keyword>
<dbReference type="RefSeq" id="WP_244914887.1">
    <property type="nucleotide sequence ID" value="NZ_CP104144.1"/>
</dbReference>
<dbReference type="PANTHER" id="PTHR46796">
    <property type="entry name" value="HTH-TYPE TRANSCRIPTIONAL ACTIVATOR RHAS-RELATED"/>
    <property type="match status" value="1"/>
</dbReference>
<keyword evidence="6" id="KW-1185">Reference proteome</keyword>
<gene>
    <name evidence="5" type="ORF">N2599_27410</name>
</gene>
<feature type="domain" description="HTH araC/xylS-type" evidence="4">
    <location>
        <begin position="224"/>
        <end position="325"/>
    </location>
</feature>
<evidence type="ECO:0000256" key="2">
    <source>
        <dbReference type="ARBA" id="ARBA00023125"/>
    </source>
</evidence>
<dbReference type="InterPro" id="IPR050204">
    <property type="entry name" value="AraC_XylS_family_regulators"/>
</dbReference>
<geneLocation type="plasmid" evidence="5 6">
    <name>pWSM1592_1</name>
</geneLocation>
<evidence type="ECO:0000256" key="1">
    <source>
        <dbReference type="ARBA" id="ARBA00023015"/>
    </source>
</evidence>
<dbReference type="Proteomes" id="UP001060123">
    <property type="component" value="Plasmid pWSM1592_1"/>
</dbReference>
<keyword evidence="2" id="KW-0238">DNA-binding</keyword>
<evidence type="ECO:0000313" key="5">
    <source>
        <dbReference type="EMBL" id="UWU16584.1"/>
    </source>
</evidence>
<dbReference type="SUPFAM" id="SSF46689">
    <property type="entry name" value="Homeodomain-like"/>
    <property type="match status" value="2"/>
</dbReference>
<evidence type="ECO:0000256" key="3">
    <source>
        <dbReference type="ARBA" id="ARBA00023163"/>
    </source>
</evidence>
<dbReference type="EMBL" id="CP104144">
    <property type="protein sequence ID" value="UWU16584.1"/>
    <property type="molecule type" value="Genomic_DNA"/>
</dbReference>
<keyword evidence="3" id="KW-0804">Transcription</keyword>
<protein>
    <submittedName>
        <fullName evidence="5">AraC family transcriptional regulator</fullName>
    </submittedName>
</protein>
<proteinExistence type="predicted"/>
<dbReference type="InterPro" id="IPR035418">
    <property type="entry name" value="AraC-bd_2"/>
</dbReference>
<reference evidence="5" key="1">
    <citation type="submission" date="2022-09" db="EMBL/GenBank/DDBJ databases">
        <title>Australian commercial rhizobial inoculants.</title>
        <authorList>
            <person name="Kohlmeier M.G."/>
            <person name="O'Hara G.W."/>
            <person name="Colombi E."/>
            <person name="Ramsay J.P."/>
            <person name="Terpolilli J."/>
        </authorList>
    </citation>
    <scope>NUCLEOTIDE SEQUENCE</scope>
    <source>
        <strain evidence="5">WSM1592</strain>
        <plasmid evidence="5">pWSM1592_1</plasmid>
    </source>
</reference>